<dbReference type="InterPro" id="IPR005887">
    <property type="entry name" value="GH92_a_mannosidase_put"/>
</dbReference>
<dbReference type="InterPro" id="IPR008928">
    <property type="entry name" value="6-hairpin_glycosidase_sf"/>
</dbReference>
<feature type="domain" description="Glycosyl hydrolase family 92 N-terminal" evidence="4">
    <location>
        <begin position="35"/>
        <end position="272"/>
    </location>
</feature>
<dbReference type="InterPro" id="IPR014718">
    <property type="entry name" value="GH-type_carb-bd"/>
</dbReference>
<reference evidence="5 6" key="1">
    <citation type="submission" date="2020-07" db="EMBL/GenBank/DDBJ databases">
        <title>Genomic Encyclopedia of Type Strains, Phase IV (KMG-V): Genome sequencing to study the core and pangenomes of soil and plant-associated prokaryotes.</title>
        <authorList>
            <person name="Whitman W."/>
        </authorList>
    </citation>
    <scope>NUCLEOTIDE SEQUENCE [LARGE SCALE GENOMIC DNA]</scope>
    <source>
        <strain evidence="5 6">M8UP22</strain>
    </source>
</reference>
<protein>
    <submittedName>
        <fullName evidence="5">Alpha-1,2-mannosidase</fullName>
    </submittedName>
</protein>
<dbReference type="Gene3D" id="1.20.1610.10">
    <property type="entry name" value="alpha-1,2-mannosidases domains"/>
    <property type="match status" value="1"/>
</dbReference>
<name>A0A852VID5_9BACT</name>
<sequence>MHSILWRSIHFFLTALLLAVPLTAQKTTPDYTRNVDPFIGVDWGGNTFVGSAIPYGLVKLGPDMETFDGRRSGFGYSSNGVILGFSHLHLSGAQGKYGNILVAPVTGPLDLNDIKSPRTDEVNQVGFYSANLSRYKIKAELTSSRRVGFHRYTFPASEQSHLTINVAHALDLGPGSESQRFLGAEIHLTSNHEAQGVARFTGGWNKGGEYKVYYYMVLDTPATATQTWTGTPTGTTFSSAKDATVSTDIPIGATFDFTTHANQIIQAKVGISFISADQAKQNVEQEIPTWNFAAVHSAATALWNTELAKLSLTGETDSQRRQLYTAMYHIMLMPTDRTGENPDWRSTEPYYDDFYAIWDTYRSSSPLLTLISPDRQRDIIRSLIDIYRHTGYMPDARSGNDNGRTQGGSNANVVVADAYVKGLKNIDYETAFAAMVHDAEVPPANAQKEGRGGLKDYNEKGYITLADERSGSRIAEYSYDDFAISEVACGLGHQKEAALYASRTHNFEHLWDKDMTAEGFHGFLRPRNPDGTWADPYLVVRGTWPDFFYEGDIWTYSIYAPQDMRRLIEMAGGNETFVHRLDNIFLRRHFDVTNEPGFLIPVLYNYALRPDKTADIVHLLLEKAFTDTRAGIPGNDDSGAMSSWLIFSTLGLFPVAGQDVYLISTPSIPDASLALANGKKLRVIARKLDPNGLNRYIQSATLNGVDLPNAWFRHGQIKDGATLTLTMGSAPSTWGTTTPPPSMSDPSAHICSKTEPRDASANPTTLGNSPGIR</sequence>
<keyword evidence="2" id="KW-0732">Signal</keyword>
<feature type="region of interest" description="Disordered" evidence="1">
    <location>
        <begin position="728"/>
        <end position="773"/>
    </location>
</feature>
<dbReference type="GO" id="GO:0005829">
    <property type="term" value="C:cytosol"/>
    <property type="evidence" value="ECO:0007669"/>
    <property type="project" value="TreeGrafter"/>
</dbReference>
<dbReference type="InterPro" id="IPR050883">
    <property type="entry name" value="PNGase"/>
</dbReference>
<dbReference type="EMBL" id="JACCCU010000001">
    <property type="protein sequence ID" value="NYF89256.1"/>
    <property type="molecule type" value="Genomic_DNA"/>
</dbReference>
<dbReference type="AlphaFoldDB" id="A0A852VID5"/>
<proteinExistence type="predicted"/>
<dbReference type="Gene3D" id="3.30.2080.10">
    <property type="entry name" value="GH92 mannosidase domain"/>
    <property type="match status" value="1"/>
</dbReference>
<evidence type="ECO:0000313" key="6">
    <source>
        <dbReference type="Proteomes" id="UP000564385"/>
    </source>
</evidence>
<dbReference type="NCBIfam" id="TIGR01180">
    <property type="entry name" value="aman2_put"/>
    <property type="match status" value="1"/>
</dbReference>
<dbReference type="FunFam" id="1.20.1050.60:FF:000002">
    <property type="entry name" value="Glycosyl hydrolase family 92"/>
    <property type="match status" value="1"/>
</dbReference>
<dbReference type="GO" id="GO:0000224">
    <property type="term" value="F:peptide-N4-(N-acetyl-beta-glucosaminyl)asparagine amidase activity"/>
    <property type="evidence" value="ECO:0007669"/>
    <property type="project" value="TreeGrafter"/>
</dbReference>
<dbReference type="FunFam" id="3.30.2080.10:FF:000001">
    <property type="entry name" value="Alpha-1,2-mannosidase subfamily"/>
    <property type="match status" value="1"/>
</dbReference>
<dbReference type="PANTHER" id="PTHR12143">
    <property type="entry name" value="PEPTIDE N-GLYCANASE PNGASE -RELATED"/>
    <property type="match status" value="1"/>
</dbReference>
<dbReference type="Pfam" id="PF17678">
    <property type="entry name" value="Glyco_hydro_92N"/>
    <property type="match status" value="1"/>
</dbReference>
<dbReference type="PANTHER" id="PTHR12143:SF38">
    <property type="entry name" value="ALPHA-1,2-MANNOSIDASE FAMILY PROTEIN (AFU_ORTHOLOGUE AFUA_5G10520)"/>
    <property type="match status" value="1"/>
</dbReference>
<dbReference type="Proteomes" id="UP000564385">
    <property type="component" value="Unassembled WGS sequence"/>
</dbReference>
<accession>A0A852VID5</accession>
<dbReference type="Gene3D" id="1.20.1050.60">
    <property type="entry name" value="alpha-1,2-mannosidase"/>
    <property type="match status" value="1"/>
</dbReference>
<feature type="signal peptide" evidence="2">
    <location>
        <begin position="1"/>
        <end position="26"/>
    </location>
</feature>
<comment type="caution">
    <text evidence="5">The sequence shown here is derived from an EMBL/GenBank/DDBJ whole genome shotgun (WGS) entry which is preliminary data.</text>
</comment>
<dbReference type="Pfam" id="PF07971">
    <property type="entry name" value="Glyco_hydro_92"/>
    <property type="match status" value="1"/>
</dbReference>
<dbReference type="InterPro" id="IPR012939">
    <property type="entry name" value="Glyco_hydro_92"/>
</dbReference>
<dbReference type="GO" id="GO:0005975">
    <property type="term" value="P:carbohydrate metabolic process"/>
    <property type="evidence" value="ECO:0007669"/>
    <property type="project" value="InterPro"/>
</dbReference>
<feature type="chain" id="PRO_5033061584" evidence="2">
    <location>
        <begin position="27"/>
        <end position="773"/>
    </location>
</feature>
<evidence type="ECO:0000256" key="1">
    <source>
        <dbReference type="SAM" id="MobiDB-lite"/>
    </source>
</evidence>
<dbReference type="SUPFAM" id="SSF48208">
    <property type="entry name" value="Six-hairpin glycosidases"/>
    <property type="match status" value="1"/>
</dbReference>
<gene>
    <name evidence="5" type="ORF">HDF08_001323</name>
</gene>
<dbReference type="GO" id="GO:0006516">
    <property type="term" value="P:glycoprotein catabolic process"/>
    <property type="evidence" value="ECO:0007669"/>
    <property type="project" value="TreeGrafter"/>
</dbReference>
<feature type="compositionally biased region" description="Polar residues" evidence="1">
    <location>
        <begin position="761"/>
        <end position="773"/>
    </location>
</feature>
<evidence type="ECO:0000313" key="5">
    <source>
        <dbReference type="EMBL" id="NYF89256.1"/>
    </source>
</evidence>
<evidence type="ECO:0000256" key="2">
    <source>
        <dbReference type="SAM" id="SignalP"/>
    </source>
</evidence>
<dbReference type="InterPro" id="IPR041371">
    <property type="entry name" value="GH92_N"/>
</dbReference>
<dbReference type="GO" id="GO:0030246">
    <property type="term" value="F:carbohydrate binding"/>
    <property type="evidence" value="ECO:0007669"/>
    <property type="project" value="InterPro"/>
</dbReference>
<evidence type="ECO:0000259" key="3">
    <source>
        <dbReference type="Pfam" id="PF07971"/>
    </source>
</evidence>
<organism evidence="5 6">
    <name type="scientific">Tunturiibacter lichenicola</name>
    <dbReference type="NCBI Taxonomy" id="2051959"/>
    <lineage>
        <taxon>Bacteria</taxon>
        <taxon>Pseudomonadati</taxon>
        <taxon>Acidobacteriota</taxon>
        <taxon>Terriglobia</taxon>
        <taxon>Terriglobales</taxon>
        <taxon>Acidobacteriaceae</taxon>
        <taxon>Tunturiibacter</taxon>
    </lineage>
</organism>
<evidence type="ECO:0000259" key="4">
    <source>
        <dbReference type="Pfam" id="PF17678"/>
    </source>
</evidence>
<dbReference type="Gene3D" id="2.70.98.10">
    <property type="match status" value="1"/>
</dbReference>
<feature type="domain" description="Glycosyl hydrolase family 92" evidence="3">
    <location>
        <begin position="278"/>
        <end position="729"/>
    </location>
</feature>